<proteinExistence type="predicted"/>
<dbReference type="InterPro" id="IPR050791">
    <property type="entry name" value="Aldo-Keto_reductase"/>
</dbReference>
<dbReference type="InterPro" id="IPR023210">
    <property type="entry name" value="NADP_OxRdtase_dom"/>
</dbReference>
<dbReference type="RefSeq" id="WP_089688859.1">
    <property type="nucleotide sequence ID" value="NZ_FNFO01000027.1"/>
</dbReference>
<dbReference type="Pfam" id="PF00248">
    <property type="entry name" value="Aldo_ket_red"/>
    <property type="match status" value="1"/>
</dbReference>
<evidence type="ECO:0000256" key="1">
    <source>
        <dbReference type="ARBA" id="ARBA00023002"/>
    </source>
</evidence>
<evidence type="ECO:0000256" key="2">
    <source>
        <dbReference type="SAM" id="MobiDB-lite"/>
    </source>
</evidence>
<dbReference type="PROSITE" id="PS51318">
    <property type="entry name" value="TAT"/>
    <property type="match status" value="1"/>
</dbReference>
<keyword evidence="1" id="KW-0560">Oxidoreductase</keyword>
<dbReference type="CDD" id="cd19078">
    <property type="entry name" value="AKR_AKR13C1_2"/>
    <property type="match status" value="1"/>
</dbReference>
<dbReference type="PANTHER" id="PTHR43625:SF77">
    <property type="entry name" value="ALDO-KETO REDUCTASE"/>
    <property type="match status" value="1"/>
</dbReference>
<keyword evidence="5" id="KW-1185">Reference proteome</keyword>
<evidence type="ECO:0000313" key="4">
    <source>
        <dbReference type="EMBL" id="SDM76987.1"/>
    </source>
</evidence>
<dbReference type="InterPro" id="IPR006311">
    <property type="entry name" value="TAT_signal"/>
</dbReference>
<dbReference type="InterPro" id="IPR019546">
    <property type="entry name" value="TAT_signal_bac_arc"/>
</dbReference>
<dbReference type="NCBIfam" id="TIGR01409">
    <property type="entry name" value="TAT_signal_seq"/>
    <property type="match status" value="1"/>
</dbReference>
<reference evidence="4 5" key="1">
    <citation type="submission" date="2016-10" db="EMBL/GenBank/DDBJ databases">
        <authorList>
            <person name="de Groot N.N."/>
        </authorList>
    </citation>
    <scope>NUCLEOTIDE SEQUENCE [LARGE SCALE GENOMIC DNA]</scope>
    <source>
        <strain evidence="4 5">DSM 25186</strain>
    </source>
</reference>
<sequence>MNTRPQHHELNRRDFLAKSTVAGMGLTLGASHLLAASPAHAAPRRGAAAASSHNTLASSLGKRRLGSLEVTELGFGCMNIAWAYGDPPRREASIRLIRQAYEEGIRFFDTAEIYGPHTSETLVGQALKSVRDEVVIASKVGFDIDFETGQLNGGLNSRPAHIKQAVDHMLRRLQTDRIDLLYQHRVDPQVPIEDVAGTMAELIQQGKVQHYGLSEAGAATIRRAHAVHPITAIQNEYSFWTRDPEGEVIPVCEELGIGFVPWSPLGMGYLTGKVTPDYAFAAGDIRKTLNFPRFTDEALAKNRPLVDWLQTIGTRHEALPGQVALAWLMAQTPFIVPIPGTRNVAHLQENRGAVAVKLTAQDLQELETGFARLGVFGDRAPARLKASHDLGTSLGTSSKGTHGLTPLPNATH</sequence>
<dbReference type="AlphaFoldDB" id="A0A1G9VYI1"/>
<accession>A0A1G9VYI1</accession>
<gene>
    <name evidence="4" type="ORF">SAMN05421823_1272</name>
</gene>
<dbReference type="EMBL" id="FNFO01000027">
    <property type="protein sequence ID" value="SDM76987.1"/>
    <property type="molecule type" value="Genomic_DNA"/>
</dbReference>
<evidence type="ECO:0000259" key="3">
    <source>
        <dbReference type="Pfam" id="PF00248"/>
    </source>
</evidence>
<protein>
    <submittedName>
        <fullName evidence="4">Tat (Twin-arginine translocation) pathway signal sequence</fullName>
    </submittedName>
</protein>
<dbReference type="GO" id="GO:0005737">
    <property type="term" value="C:cytoplasm"/>
    <property type="evidence" value="ECO:0007669"/>
    <property type="project" value="TreeGrafter"/>
</dbReference>
<organism evidence="4 5">
    <name type="scientific">Catalinimonas alkaloidigena</name>
    <dbReference type="NCBI Taxonomy" id="1075417"/>
    <lineage>
        <taxon>Bacteria</taxon>
        <taxon>Pseudomonadati</taxon>
        <taxon>Bacteroidota</taxon>
        <taxon>Cytophagia</taxon>
        <taxon>Cytophagales</taxon>
        <taxon>Catalimonadaceae</taxon>
        <taxon>Catalinimonas</taxon>
    </lineage>
</organism>
<dbReference type="OrthoDB" id="9773828at2"/>
<feature type="domain" description="NADP-dependent oxidoreductase" evidence="3">
    <location>
        <begin position="72"/>
        <end position="367"/>
    </location>
</feature>
<dbReference type="PANTHER" id="PTHR43625">
    <property type="entry name" value="AFLATOXIN B1 ALDEHYDE REDUCTASE"/>
    <property type="match status" value="1"/>
</dbReference>
<dbReference type="Proteomes" id="UP000198510">
    <property type="component" value="Unassembled WGS sequence"/>
</dbReference>
<evidence type="ECO:0000313" key="5">
    <source>
        <dbReference type="Proteomes" id="UP000198510"/>
    </source>
</evidence>
<dbReference type="STRING" id="1075417.SAMN05421823_1272"/>
<dbReference type="Gene3D" id="3.20.20.100">
    <property type="entry name" value="NADP-dependent oxidoreductase domain"/>
    <property type="match status" value="1"/>
</dbReference>
<dbReference type="InterPro" id="IPR036812">
    <property type="entry name" value="NAD(P)_OxRdtase_dom_sf"/>
</dbReference>
<dbReference type="GO" id="GO:0016491">
    <property type="term" value="F:oxidoreductase activity"/>
    <property type="evidence" value="ECO:0007669"/>
    <property type="project" value="UniProtKB-KW"/>
</dbReference>
<dbReference type="SUPFAM" id="SSF51430">
    <property type="entry name" value="NAD(P)-linked oxidoreductase"/>
    <property type="match status" value="1"/>
</dbReference>
<feature type="region of interest" description="Disordered" evidence="2">
    <location>
        <begin position="389"/>
        <end position="412"/>
    </location>
</feature>
<name>A0A1G9VYI1_9BACT</name>